<dbReference type="AlphaFoldDB" id="A0A6N8IYK0"/>
<evidence type="ECO:0000256" key="5">
    <source>
        <dbReference type="ARBA" id="ARBA00023136"/>
    </source>
</evidence>
<evidence type="ECO:0000256" key="6">
    <source>
        <dbReference type="ARBA" id="ARBA00035642"/>
    </source>
</evidence>
<evidence type="ECO:0000256" key="1">
    <source>
        <dbReference type="ARBA" id="ARBA00004651"/>
    </source>
</evidence>
<dbReference type="Gene3D" id="1.10.3720.10">
    <property type="entry name" value="MetI-like"/>
    <property type="match status" value="1"/>
</dbReference>
<evidence type="ECO:0000256" key="2">
    <source>
        <dbReference type="ARBA" id="ARBA00022448"/>
    </source>
</evidence>
<dbReference type="GO" id="GO:0031460">
    <property type="term" value="P:glycine betaine transport"/>
    <property type="evidence" value="ECO:0007669"/>
    <property type="project" value="UniProtKB-ARBA"/>
</dbReference>
<dbReference type="InterPro" id="IPR035906">
    <property type="entry name" value="MetI-like_sf"/>
</dbReference>
<proteinExistence type="inferred from homology"/>
<dbReference type="PROSITE" id="PS50928">
    <property type="entry name" value="ABC_TM1"/>
    <property type="match status" value="1"/>
</dbReference>
<comment type="subcellular location">
    <subcellularLocation>
        <location evidence="1 8">Cell membrane</location>
        <topology evidence="1 8">Multi-pass membrane protein</topology>
    </subcellularLocation>
</comment>
<dbReference type="Pfam" id="PF04069">
    <property type="entry name" value="OpuAC"/>
    <property type="match status" value="1"/>
</dbReference>
<dbReference type="PANTHER" id="PTHR30177:SF4">
    <property type="entry name" value="OSMOPROTECTANT IMPORT PERMEASE PROTEIN OSMW"/>
    <property type="match status" value="1"/>
</dbReference>
<feature type="signal peptide" evidence="9">
    <location>
        <begin position="1"/>
        <end position="25"/>
    </location>
</feature>
<comment type="caution">
    <text evidence="11">The sequence shown here is derived from an EMBL/GenBank/DDBJ whole genome shotgun (WGS) entry which is preliminary data.</text>
</comment>
<comment type="similarity">
    <text evidence="7">In the N-terminal section; belongs to the binding-protein-dependent transport system permease family.</text>
</comment>
<reference evidence="11 12" key="1">
    <citation type="submission" date="2019-12" db="EMBL/GenBank/DDBJ databases">
        <authorList>
            <person name="Huq M.A."/>
        </authorList>
    </citation>
    <scope>NUCLEOTIDE SEQUENCE [LARGE SCALE GENOMIC DNA]</scope>
    <source>
        <strain evidence="11 12">MAH-25</strain>
    </source>
</reference>
<feature type="transmembrane region" description="Helical" evidence="8">
    <location>
        <begin position="313"/>
        <end position="336"/>
    </location>
</feature>
<feature type="transmembrane region" description="Helical" evidence="8">
    <location>
        <begin position="343"/>
        <end position="364"/>
    </location>
</feature>
<evidence type="ECO:0000256" key="8">
    <source>
        <dbReference type="RuleBase" id="RU363032"/>
    </source>
</evidence>
<dbReference type="Gene3D" id="3.40.190.10">
    <property type="entry name" value="Periplasmic binding protein-like II"/>
    <property type="match status" value="1"/>
</dbReference>
<keyword evidence="3 8" id="KW-0812">Transmembrane</keyword>
<feature type="transmembrane region" description="Helical" evidence="8">
    <location>
        <begin position="470"/>
        <end position="492"/>
    </location>
</feature>
<dbReference type="SUPFAM" id="SSF53850">
    <property type="entry name" value="Periplasmic binding protein-like II"/>
    <property type="match status" value="1"/>
</dbReference>
<feature type="chain" id="PRO_5026676558" evidence="9">
    <location>
        <begin position="26"/>
        <end position="511"/>
    </location>
</feature>
<dbReference type="CDD" id="cd06261">
    <property type="entry name" value="TM_PBP2"/>
    <property type="match status" value="1"/>
</dbReference>
<feature type="transmembrane region" description="Helical" evidence="8">
    <location>
        <begin position="424"/>
        <end position="450"/>
    </location>
</feature>
<keyword evidence="9" id="KW-0732">Signal</keyword>
<dbReference type="FunFam" id="1.10.3720.10:FF:000001">
    <property type="entry name" value="Glycine betaine ABC transporter, permease"/>
    <property type="match status" value="1"/>
</dbReference>
<dbReference type="InterPro" id="IPR007210">
    <property type="entry name" value="ABC_Gly_betaine_transp_sub-bd"/>
</dbReference>
<keyword evidence="4 8" id="KW-1133">Transmembrane helix</keyword>
<feature type="domain" description="ABC transmembrane type-1" evidence="10">
    <location>
        <begin position="309"/>
        <end position="489"/>
    </location>
</feature>
<dbReference type="PANTHER" id="PTHR30177">
    <property type="entry name" value="GLYCINE BETAINE/L-PROLINE TRANSPORT SYSTEM PERMEASE PROTEIN PROW"/>
    <property type="match status" value="1"/>
</dbReference>
<dbReference type="InterPro" id="IPR051204">
    <property type="entry name" value="ABC_transp_perm/SBD"/>
</dbReference>
<evidence type="ECO:0000256" key="7">
    <source>
        <dbReference type="ARBA" id="ARBA00035652"/>
    </source>
</evidence>
<keyword evidence="2 8" id="KW-0813">Transport</keyword>
<dbReference type="GO" id="GO:0043190">
    <property type="term" value="C:ATP-binding cassette (ABC) transporter complex"/>
    <property type="evidence" value="ECO:0007669"/>
    <property type="project" value="InterPro"/>
</dbReference>
<dbReference type="GO" id="GO:0022857">
    <property type="term" value="F:transmembrane transporter activity"/>
    <property type="evidence" value="ECO:0007669"/>
    <property type="project" value="InterPro"/>
</dbReference>
<dbReference type="Pfam" id="PF00528">
    <property type="entry name" value="BPD_transp_1"/>
    <property type="match status" value="1"/>
</dbReference>
<dbReference type="InterPro" id="IPR000515">
    <property type="entry name" value="MetI-like"/>
</dbReference>
<dbReference type="EMBL" id="WSEL01000009">
    <property type="protein sequence ID" value="MVQ31073.1"/>
    <property type="molecule type" value="Genomic_DNA"/>
</dbReference>
<dbReference type="RefSeq" id="WP_157399164.1">
    <property type="nucleotide sequence ID" value="NZ_WSEL01000009.1"/>
</dbReference>
<dbReference type="Gene3D" id="3.40.190.120">
    <property type="entry name" value="Osmoprotection protein (prox), domain 2"/>
    <property type="match status" value="1"/>
</dbReference>
<dbReference type="Proteomes" id="UP000469385">
    <property type="component" value="Unassembled WGS sequence"/>
</dbReference>
<name>A0A6N8IYK0_9BURK</name>
<evidence type="ECO:0000256" key="4">
    <source>
        <dbReference type="ARBA" id="ARBA00022989"/>
    </source>
</evidence>
<sequence>MRPRLLSLLPVLLATWMAGCGAAAAADRLVVGSKRFTESYILGEIVARTAQQAGAEAVHRQGLGSTAVVLEALKTGSIDVYPEYIGTIESEILKLPAGSSDEVIRRELGKMGLSFGVPLGFANSYALATTAQRARELSLRTIGDLRRQPALPVALSQEFLGRVDGWPGLAQRYRLPHQPTGIDHGVAYEALASGRIAVTDIYTTDAKIAELGLAVLQDDQHYFPRYDSVLLYRSDLPARAPAAWKAVAGLEGRIDTARMIALNGDAELRGRSFSAIAADFVQGAAAAATPAGRAGLGERLFGPDLGRLTREHIGLVAISLAVAVVLGVPLGAAAAARHGLGHWIFGATGLLQTIPSLALLAALIPLLGRIGTVPAVIALSLYALLPIVRNTATGLDQVPAGLKQAGVALGMTPAQRWRSVDLPLALPVILAGVKTAAVLTVGTATIAAFIGAGGYGERIAQGLALNDGATLLAGAIPAAALALVTQAVFEVLERWTGRRRWRAEHEDPRRA</sequence>
<dbReference type="SUPFAM" id="SSF161098">
    <property type="entry name" value="MetI-like"/>
    <property type="match status" value="1"/>
</dbReference>
<comment type="similarity">
    <text evidence="6">In the C-terminal section; belongs to the OsmX family.</text>
</comment>
<dbReference type="PROSITE" id="PS51257">
    <property type="entry name" value="PROKAR_LIPOPROTEIN"/>
    <property type="match status" value="1"/>
</dbReference>
<protein>
    <submittedName>
        <fullName evidence="11">ABC transporter permease subunit</fullName>
    </submittedName>
</protein>
<evidence type="ECO:0000313" key="12">
    <source>
        <dbReference type="Proteomes" id="UP000469385"/>
    </source>
</evidence>
<comment type="similarity">
    <text evidence="8">Belongs to the binding-protein-dependent transport system permease family.</text>
</comment>
<feature type="transmembrane region" description="Helical" evidence="8">
    <location>
        <begin position="370"/>
        <end position="388"/>
    </location>
</feature>
<evidence type="ECO:0000256" key="3">
    <source>
        <dbReference type="ARBA" id="ARBA00022692"/>
    </source>
</evidence>
<keyword evidence="12" id="KW-1185">Reference proteome</keyword>
<gene>
    <name evidence="11" type="ORF">GON04_16555</name>
</gene>
<organism evidence="11 12">
    <name type="scientific">Ramlibacter pinisoli</name>
    <dbReference type="NCBI Taxonomy" id="2682844"/>
    <lineage>
        <taxon>Bacteria</taxon>
        <taxon>Pseudomonadati</taxon>
        <taxon>Pseudomonadota</taxon>
        <taxon>Betaproteobacteria</taxon>
        <taxon>Burkholderiales</taxon>
        <taxon>Comamonadaceae</taxon>
        <taxon>Ramlibacter</taxon>
    </lineage>
</organism>
<evidence type="ECO:0000259" key="10">
    <source>
        <dbReference type="PROSITE" id="PS50928"/>
    </source>
</evidence>
<keyword evidence="5 8" id="KW-0472">Membrane</keyword>
<evidence type="ECO:0000313" key="11">
    <source>
        <dbReference type="EMBL" id="MVQ31073.1"/>
    </source>
</evidence>
<accession>A0A6N8IYK0</accession>
<evidence type="ECO:0000256" key="9">
    <source>
        <dbReference type="SAM" id="SignalP"/>
    </source>
</evidence>